<evidence type="ECO:0000313" key="6">
    <source>
        <dbReference type="Proteomes" id="UP000285839"/>
    </source>
</evidence>
<evidence type="ECO:0000313" key="1">
    <source>
        <dbReference type="EMBL" id="RGQ05916.1"/>
    </source>
</evidence>
<protein>
    <submittedName>
        <fullName evidence="1">Uncharacterized protein</fullName>
    </submittedName>
</protein>
<dbReference type="EMBL" id="QRSS01000005">
    <property type="protein sequence ID" value="RGQ05916.1"/>
    <property type="molecule type" value="Genomic_DNA"/>
</dbReference>
<proteinExistence type="predicted"/>
<evidence type="ECO:0000313" key="4">
    <source>
        <dbReference type="Proteomes" id="UP000283585"/>
    </source>
</evidence>
<dbReference type="Proteomes" id="UP000284024">
    <property type="component" value="Unassembled WGS sequence"/>
</dbReference>
<dbReference type="Proteomes" id="UP000285839">
    <property type="component" value="Unassembled WGS sequence"/>
</dbReference>
<evidence type="ECO:0000313" key="3">
    <source>
        <dbReference type="EMBL" id="RHH21065.1"/>
    </source>
</evidence>
<evidence type="ECO:0000313" key="5">
    <source>
        <dbReference type="Proteomes" id="UP000284024"/>
    </source>
</evidence>
<dbReference type="EMBL" id="QRUH01000002">
    <property type="protein sequence ID" value="RGR50718.1"/>
    <property type="molecule type" value="Genomic_DNA"/>
</dbReference>
<comment type="caution">
    <text evidence="1">The sequence shown here is derived from an EMBL/GenBank/DDBJ whole genome shotgun (WGS) entry which is preliminary data.</text>
</comment>
<organism evidence="1 4">
    <name type="scientific">Blautia obeum</name>
    <dbReference type="NCBI Taxonomy" id="40520"/>
    <lineage>
        <taxon>Bacteria</taxon>
        <taxon>Bacillati</taxon>
        <taxon>Bacillota</taxon>
        <taxon>Clostridia</taxon>
        <taxon>Lachnospirales</taxon>
        <taxon>Lachnospiraceae</taxon>
        <taxon>Blautia</taxon>
    </lineage>
</organism>
<dbReference type="RefSeq" id="WP_118031254.1">
    <property type="nucleotide sequence ID" value="NZ_QRJH01000001.1"/>
</dbReference>
<name>A0A411ZSX0_9FIRM</name>
<dbReference type="Proteomes" id="UP000283585">
    <property type="component" value="Unassembled WGS sequence"/>
</dbReference>
<accession>A0A411ZSX0</accession>
<sequence>MNYGMLLEDVKEVSKDKLKEVSFRVDEEFIQYVKELNIDDDIKKDLIKKSKDRAFFDMLLINALKD</sequence>
<reference evidence="4 5" key="1">
    <citation type="submission" date="2018-08" db="EMBL/GenBank/DDBJ databases">
        <title>A genome reference for cultivated species of the human gut microbiota.</title>
        <authorList>
            <person name="Zou Y."/>
            <person name="Xue W."/>
            <person name="Luo G."/>
        </authorList>
    </citation>
    <scope>NUCLEOTIDE SEQUENCE [LARGE SCALE GENOMIC DNA]</scope>
    <source>
        <strain evidence="2 6">AF25-21</strain>
        <strain evidence="1 4">AF29-2BH</strain>
        <strain evidence="3 5">AM18-2AC</strain>
    </source>
</reference>
<gene>
    <name evidence="3" type="ORF">DW222_01110</name>
    <name evidence="2" type="ORF">DWY46_04850</name>
    <name evidence="1" type="ORF">DWZ12_05460</name>
</gene>
<dbReference type="AlphaFoldDB" id="A0A411ZSX0"/>
<evidence type="ECO:0000313" key="2">
    <source>
        <dbReference type="EMBL" id="RGR50718.1"/>
    </source>
</evidence>
<dbReference type="EMBL" id="QRJH01000001">
    <property type="protein sequence ID" value="RHH21065.1"/>
    <property type="molecule type" value="Genomic_DNA"/>
</dbReference>